<gene>
    <name evidence="3" type="ORF">EV137_5935</name>
</gene>
<organism evidence="3 4">
    <name type="scientific">Kribbella pratensis</name>
    <dbReference type="NCBI Taxonomy" id="2512112"/>
    <lineage>
        <taxon>Bacteria</taxon>
        <taxon>Bacillati</taxon>
        <taxon>Actinomycetota</taxon>
        <taxon>Actinomycetes</taxon>
        <taxon>Propionibacteriales</taxon>
        <taxon>Kribbellaceae</taxon>
        <taxon>Kribbella</taxon>
    </lineage>
</organism>
<feature type="transmembrane region" description="Helical" evidence="2">
    <location>
        <begin position="58"/>
        <end position="87"/>
    </location>
</feature>
<keyword evidence="2" id="KW-1133">Transmembrane helix</keyword>
<evidence type="ECO:0000313" key="3">
    <source>
        <dbReference type="EMBL" id="TDW87851.1"/>
    </source>
</evidence>
<feature type="transmembrane region" description="Helical" evidence="2">
    <location>
        <begin position="563"/>
        <end position="583"/>
    </location>
</feature>
<feature type="transmembrane region" description="Helical" evidence="2">
    <location>
        <begin position="456"/>
        <end position="474"/>
    </location>
</feature>
<keyword evidence="2" id="KW-0472">Membrane</keyword>
<feature type="transmembrane region" description="Helical" evidence="2">
    <location>
        <begin position="148"/>
        <end position="167"/>
    </location>
</feature>
<feature type="region of interest" description="Disordered" evidence="1">
    <location>
        <begin position="392"/>
        <end position="413"/>
    </location>
</feature>
<keyword evidence="2" id="KW-0812">Transmembrane</keyword>
<evidence type="ECO:0000313" key="4">
    <source>
        <dbReference type="Proteomes" id="UP000295060"/>
    </source>
</evidence>
<evidence type="ECO:0008006" key="5">
    <source>
        <dbReference type="Google" id="ProtNLM"/>
    </source>
</evidence>
<feature type="transmembrane region" description="Helical" evidence="2">
    <location>
        <begin position="99"/>
        <end position="120"/>
    </location>
</feature>
<accession>A0ABY2FC91</accession>
<dbReference type="Proteomes" id="UP000295060">
    <property type="component" value="Unassembled WGS sequence"/>
</dbReference>
<keyword evidence="4" id="KW-1185">Reference proteome</keyword>
<dbReference type="RefSeq" id="WP_134131550.1">
    <property type="nucleotide sequence ID" value="NZ_SODU01000003.1"/>
</dbReference>
<evidence type="ECO:0000256" key="1">
    <source>
        <dbReference type="SAM" id="MobiDB-lite"/>
    </source>
</evidence>
<protein>
    <recommendedName>
        <fullName evidence="5">PH domain-containing protein</fullName>
    </recommendedName>
</protein>
<feature type="transmembrane region" description="Helical" evidence="2">
    <location>
        <begin position="430"/>
        <end position="450"/>
    </location>
</feature>
<evidence type="ECO:0000256" key="2">
    <source>
        <dbReference type="SAM" id="Phobius"/>
    </source>
</evidence>
<comment type="caution">
    <text evidence="3">The sequence shown here is derived from an EMBL/GenBank/DDBJ whole genome shotgun (WGS) entry which is preliminary data.</text>
</comment>
<feature type="transmembrane region" description="Helical" evidence="2">
    <location>
        <begin position="240"/>
        <end position="259"/>
    </location>
</feature>
<reference evidence="3 4" key="1">
    <citation type="submission" date="2019-03" db="EMBL/GenBank/DDBJ databases">
        <title>Genomic Encyclopedia of Type Strains, Phase III (KMG-III): the genomes of soil and plant-associated and newly described type strains.</title>
        <authorList>
            <person name="Whitman W."/>
        </authorList>
    </citation>
    <scope>NUCLEOTIDE SEQUENCE [LARGE SCALE GENOMIC DNA]</scope>
    <source>
        <strain evidence="3 4">VKMAc-2574</strain>
    </source>
</reference>
<dbReference type="EMBL" id="SODU01000003">
    <property type="protein sequence ID" value="TDW87851.1"/>
    <property type="molecule type" value="Genomic_DNA"/>
</dbReference>
<sequence>MTGALAARWARTVVPSWTYRWLLPALWLGAILASVVGDTSNCSVEVPTTCGPDRTFSLAMIACFASLALLWWQPIVAAVAGVVFMALDLRYDNVASARIGWTVYGVLCAVLLIWIGTSRLRQRSLAGRMQRDQVQVPAAARTGVTSRLLVAVALVLVGAAALGLMNWQDSREDTHLRRAVEQTAVAKGINDDGELALQLPDGSSRKVSVAGDYDTGEEILVLVDPADRDWLRLRAELADYTFWYTVAGGAWLLALLFVLRDLRLRRARPRRSWSGPAMPVRIDPHISGAFAVRSADGTVLLGLLDADLDDEASDLRLLEAFSVLDEEEQAEAPAKLRREWAQTLMRYRGDALLVGDLAEGSWPTLLLGSQALRPVSPFRAFRKLPWHDETASSLPTDFEPAEDAPTAPPVEPAREVPTLPWEVPLRARSWWSLPALIAVLLVGPLAVGAFASWGEWFGACMATLVGAQLVHSLGSRALFRVTATATDLWIRTGWLERRLSWRVVDSVEVEEDGLSLEAGDDWHVVGGIADKELANVAAVFETLRLRSHTGLPEEPIARRPSPVLLINAIYVAVCVLILVLTRWNPF</sequence>
<proteinExistence type="predicted"/>
<name>A0ABY2FC91_9ACTN</name>